<dbReference type="PANTHER" id="PTHR46890">
    <property type="entry name" value="NON-LTR RETROLELEMENT REVERSE TRANSCRIPTASE-LIKE PROTEIN-RELATED"/>
    <property type="match status" value="1"/>
</dbReference>
<dbReference type="Gramene" id="TuG1812G0300005340.01.T01">
    <property type="protein sequence ID" value="TuG1812G0300005340.01.T01"/>
    <property type="gene ID" value="TuG1812G0300005340.01"/>
</dbReference>
<evidence type="ECO:0000313" key="1">
    <source>
        <dbReference type="EnsemblPlants" id="TuG1812G0300005340.01.T01"/>
    </source>
</evidence>
<dbReference type="InterPro" id="IPR052343">
    <property type="entry name" value="Retrotransposon-Effector_Assoc"/>
</dbReference>
<sequence length="125" mass="14428">MKDLRPISLCNVVYKLISKNKRTGKDGYAAVKLDMSKAYDRVEWDFLEKMMYPLGLDQRWIKLVMLCISIVSYKFKVNGECTDVVVPQRGLRQDDCLVLMKALRESAIHLQNVLNLYEVCSGHIV</sequence>
<reference evidence="2" key="1">
    <citation type="journal article" date="2013" name="Nature">
        <title>Draft genome of the wheat A-genome progenitor Triticum urartu.</title>
        <authorList>
            <person name="Ling H.Q."/>
            <person name="Zhao S."/>
            <person name="Liu D."/>
            <person name="Wang J."/>
            <person name="Sun H."/>
            <person name="Zhang C."/>
            <person name="Fan H."/>
            <person name="Li D."/>
            <person name="Dong L."/>
            <person name="Tao Y."/>
            <person name="Gao C."/>
            <person name="Wu H."/>
            <person name="Li Y."/>
            <person name="Cui Y."/>
            <person name="Guo X."/>
            <person name="Zheng S."/>
            <person name="Wang B."/>
            <person name="Yu K."/>
            <person name="Liang Q."/>
            <person name="Yang W."/>
            <person name="Lou X."/>
            <person name="Chen J."/>
            <person name="Feng M."/>
            <person name="Jian J."/>
            <person name="Zhang X."/>
            <person name="Luo G."/>
            <person name="Jiang Y."/>
            <person name="Liu J."/>
            <person name="Wang Z."/>
            <person name="Sha Y."/>
            <person name="Zhang B."/>
            <person name="Wu H."/>
            <person name="Tang D."/>
            <person name="Shen Q."/>
            <person name="Xue P."/>
            <person name="Zou S."/>
            <person name="Wang X."/>
            <person name="Liu X."/>
            <person name="Wang F."/>
            <person name="Yang Y."/>
            <person name="An X."/>
            <person name="Dong Z."/>
            <person name="Zhang K."/>
            <person name="Zhang X."/>
            <person name="Luo M.C."/>
            <person name="Dvorak J."/>
            <person name="Tong Y."/>
            <person name="Wang J."/>
            <person name="Yang H."/>
            <person name="Li Z."/>
            <person name="Wang D."/>
            <person name="Zhang A."/>
            <person name="Wang J."/>
        </authorList>
    </citation>
    <scope>NUCLEOTIDE SEQUENCE</scope>
    <source>
        <strain evidence="2">cv. G1812</strain>
    </source>
</reference>
<proteinExistence type="predicted"/>
<protein>
    <recommendedName>
        <fullName evidence="3">Reverse transcriptase domain-containing protein</fullName>
    </recommendedName>
</protein>
<reference evidence="1" key="3">
    <citation type="submission" date="2022-06" db="UniProtKB">
        <authorList>
            <consortium name="EnsemblPlants"/>
        </authorList>
    </citation>
    <scope>IDENTIFICATION</scope>
</reference>
<organism evidence="1 2">
    <name type="scientific">Triticum urartu</name>
    <name type="common">Red wild einkorn</name>
    <name type="synonym">Crithodium urartu</name>
    <dbReference type="NCBI Taxonomy" id="4572"/>
    <lineage>
        <taxon>Eukaryota</taxon>
        <taxon>Viridiplantae</taxon>
        <taxon>Streptophyta</taxon>
        <taxon>Embryophyta</taxon>
        <taxon>Tracheophyta</taxon>
        <taxon>Spermatophyta</taxon>
        <taxon>Magnoliopsida</taxon>
        <taxon>Liliopsida</taxon>
        <taxon>Poales</taxon>
        <taxon>Poaceae</taxon>
        <taxon>BOP clade</taxon>
        <taxon>Pooideae</taxon>
        <taxon>Triticodae</taxon>
        <taxon>Triticeae</taxon>
        <taxon>Triticinae</taxon>
        <taxon>Triticum</taxon>
    </lineage>
</organism>
<keyword evidence="2" id="KW-1185">Reference proteome</keyword>
<evidence type="ECO:0008006" key="3">
    <source>
        <dbReference type="Google" id="ProtNLM"/>
    </source>
</evidence>
<dbReference type="Proteomes" id="UP000015106">
    <property type="component" value="Chromosome 3"/>
</dbReference>
<accession>A0A8R7U199</accession>
<dbReference type="PANTHER" id="PTHR46890:SF48">
    <property type="entry name" value="RNA-DIRECTED DNA POLYMERASE"/>
    <property type="match status" value="1"/>
</dbReference>
<dbReference type="AlphaFoldDB" id="A0A8R7U199"/>
<name>A0A8R7U199_TRIUA</name>
<evidence type="ECO:0000313" key="2">
    <source>
        <dbReference type="Proteomes" id="UP000015106"/>
    </source>
</evidence>
<dbReference type="EnsemblPlants" id="TuG1812G0300005340.01.T01">
    <property type="protein sequence ID" value="TuG1812G0300005340.01.T01"/>
    <property type="gene ID" value="TuG1812G0300005340.01"/>
</dbReference>
<reference evidence="1" key="2">
    <citation type="submission" date="2018-03" db="EMBL/GenBank/DDBJ databases">
        <title>The Triticum urartu genome reveals the dynamic nature of wheat genome evolution.</title>
        <authorList>
            <person name="Ling H."/>
            <person name="Ma B."/>
            <person name="Shi X."/>
            <person name="Liu H."/>
            <person name="Dong L."/>
            <person name="Sun H."/>
            <person name="Cao Y."/>
            <person name="Gao Q."/>
            <person name="Zheng S."/>
            <person name="Li Y."/>
            <person name="Yu Y."/>
            <person name="Du H."/>
            <person name="Qi M."/>
            <person name="Li Y."/>
            <person name="Yu H."/>
            <person name="Cui Y."/>
            <person name="Wang N."/>
            <person name="Chen C."/>
            <person name="Wu H."/>
            <person name="Zhao Y."/>
            <person name="Zhang J."/>
            <person name="Li Y."/>
            <person name="Zhou W."/>
            <person name="Zhang B."/>
            <person name="Hu W."/>
            <person name="Eijk M."/>
            <person name="Tang J."/>
            <person name="Witsenboer H."/>
            <person name="Zhao S."/>
            <person name="Li Z."/>
            <person name="Zhang A."/>
            <person name="Wang D."/>
            <person name="Liang C."/>
        </authorList>
    </citation>
    <scope>NUCLEOTIDE SEQUENCE [LARGE SCALE GENOMIC DNA]</scope>
    <source>
        <strain evidence="1">cv. G1812</strain>
    </source>
</reference>